<dbReference type="PANTHER" id="PTHR33164:SF64">
    <property type="entry name" value="TRANSCRIPTIONAL REGULATOR SLYA"/>
    <property type="match status" value="1"/>
</dbReference>
<keyword evidence="3" id="KW-0804">Transcription</keyword>
<dbReference type="EMBL" id="JAVIZC010000001">
    <property type="protein sequence ID" value="MDR6100408.1"/>
    <property type="molecule type" value="Genomic_DNA"/>
</dbReference>
<proteinExistence type="predicted"/>
<sequence length="165" mass="18638">MTDDELRFLVTSSLPRAERQLRKLGRKLVDMLCRECGYPPGSLSEASIFPLITIGRLGEGVRQNAVAEEIGVEGPALVRLLDLLAEQKLIERQEDPGDRRAKMLWLTDEGRKLRLRVETHLTKIRAEVLRAHSRDDLIAALRVIRTMSTFVDDGVLDEMFADNAT</sequence>
<evidence type="ECO:0000256" key="2">
    <source>
        <dbReference type="ARBA" id="ARBA00023125"/>
    </source>
</evidence>
<evidence type="ECO:0000259" key="4">
    <source>
        <dbReference type="PROSITE" id="PS50995"/>
    </source>
</evidence>
<protein>
    <submittedName>
        <fullName evidence="5">MarR family transcriptional regulator for hemolysin</fullName>
    </submittedName>
</protein>
<dbReference type="InterPro" id="IPR000835">
    <property type="entry name" value="HTH_MarR-typ"/>
</dbReference>
<dbReference type="SMART" id="SM00347">
    <property type="entry name" value="HTH_MARR"/>
    <property type="match status" value="1"/>
</dbReference>
<accession>A0AAJ2B4X5</accession>
<feature type="domain" description="HTH marR-type" evidence="4">
    <location>
        <begin position="7"/>
        <end position="149"/>
    </location>
</feature>
<dbReference type="GO" id="GO:0006950">
    <property type="term" value="P:response to stress"/>
    <property type="evidence" value="ECO:0007669"/>
    <property type="project" value="TreeGrafter"/>
</dbReference>
<keyword evidence="2" id="KW-0238">DNA-binding</keyword>
<name>A0AAJ2B4X5_9HYPH</name>
<dbReference type="AlphaFoldDB" id="A0AAJ2B4X5"/>
<dbReference type="GO" id="GO:0003677">
    <property type="term" value="F:DNA binding"/>
    <property type="evidence" value="ECO:0007669"/>
    <property type="project" value="UniProtKB-KW"/>
</dbReference>
<dbReference type="PANTHER" id="PTHR33164">
    <property type="entry name" value="TRANSCRIPTIONAL REGULATOR, MARR FAMILY"/>
    <property type="match status" value="1"/>
</dbReference>
<evidence type="ECO:0000256" key="3">
    <source>
        <dbReference type="ARBA" id="ARBA00023163"/>
    </source>
</evidence>
<reference evidence="5" key="1">
    <citation type="submission" date="2023-08" db="EMBL/GenBank/DDBJ databases">
        <title>Functional and genomic diversity of the sorghum phyllosphere microbiome.</title>
        <authorList>
            <person name="Shade A."/>
        </authorList>
    </citation>
    <scope>NUCLEOTIDE SEQUENCE</scope>
    <source>
        <strain evidence="5">SORGH_AS_0974</strain>
    </source>
</reference>
<dbReference type="Pfam" id="PF12802">
    <property type="entry name" value="MarR_2"/>
    <property type="match status" value="1"/>
</dbReference>
<dbReference type="InterPro" id="IPR036388">
    <property type="entry name" value="WH-like_DNA-bd_sf"/>
</dbReference>
<keyword evidence="1" id="KW-0805">Transcription regulation</keyword>
<evidence type="ECO:0000313" key="6">
    <source>
        <dbReference type="Proteomes" id="UP001255601"/>
    </source>
</evidence>
<dbReference type="PRINTS" id="PR00598">
    <property type="entry name" value="HTHMARR"/>
</dbReference>
<evidence type="ECO:0000313" key="5">
    <source>
        <dbReference type="EMBL" id="MDR6100408.1"/>
    </source>
</evidence>
<dbReference type="Proteomes" id="UP001255601">
    <property type="component" value="Unassembled WGS sequence"/>
</dbReference>
<dbReference type="GO" id="GO:0003700">
    <property type="term" value="F:DNA-binding transcription factor activity"/>
    <property type="evidence" value="ECO:0007669"/>
    <property type="project" value="InterPro"/>
</dbReference>
<evidence type="ECO:0000256" key="1">
    <source>
        <dbReference type="ARBA" id="ARBA00023015"/>
    </source>
</evidence>
<dbReference type="InterPro" id="IPR039422">
    <property type="entry name" value="MarR/SlyA-like"/>
</dbReference>
<dbReference type="Gene3D" id="1.10.10.10">
    <property type="entry name" value="Winged helix-like DNA-binding domain superfamily/Winged helix DNA-binding domain"/>
    <property type="match status" value="1"/>
</dbReference>
<dbReference type="SUPFAM" id="SSF46785">
    <property type="entry name" value="Winged helix' DNA-binding domain"/>
    <property type="match status" value="1"/>
</dbReference>
<comment type="caution">
    <text evidence="5">The sequence shown here is derived from an EMBL/GenBank/DDBJ whole genome shotgun (WGS) entry which is preliminary data.</text>
</comment>
<organism evidence="5 6">
    <name type="scientific">Agrobacterium larrymoorei</name>
    <dbReference type="NCBI Taxonomy" id="160699"/>
    <lineage>
        <taxon>Bacteria</taxon>
        <taxon>Pseudomonadati</taxon>
        <taxon>Pseudomonadota</taxon>
        <taxon>Alphaproteobacteria</taxon>
        <taxon>Hyphomicrobiales</taxon>
        <taxon>Rhizobiaceae</taxon>
        <taxon>Rhizobium/Agrobacterium group</taxon>
        <taxon>Agrobacterium</taxon>
    </lineage>
</organism>
<dbReference type="PROSITE" id="PS50995">
    <property type="entry name" value="HTH_MARR_2"/>
    <property type="match status" value="1"/>
</dbReference>
<dbReference type="InterPro" id="IPR036390">
    <property type="entry name" value="WH_DNA-bd_sf"/>
</dbReference>
<gene>
    <name evidence="5" type="ORF">QE369_000586</name>
</gene>